<dbReference type="RefSeq" id="WP_108688704.1">
    <property type="nucleotide sequence ID" value="NZ_QCYK01000003.1"/>
</dbReference>
<comment type="caution">
    <text evidence="1">The sequence shown here is derived from an EMBL/GenBank/DDBJ whole genome shotgun (WGS) entry which is preliminary data.</text>
</comment>
<dbReference type="EMBL" id="QCYK01000003">
    <property type="protein sequence ID" value="PUZ22960.1"/>
    <property type="molecule type" value="Genomic_DNA"/>
</dbReference>
<evidence type="ECO:0000313" key="2">
    <source>
        <dbReference type="Proteomes" id="UP000244450"/>
    </source>
</evidence>
<evidence type="ECO:0000313" key="1">
    <source>
        <dbReference type="EMBL" id="PUZ22960.1"/>
    </source>
</evidence>
<dbReference type="Proteomes" id="UP000244450">
    <property type="component" value="Unassembled WGS sequence"/>
</dbReference>
<reference evidence="1 2" key="1">
    <citation type="submission" date="2018-04" db="EMBL/GenBank/DDBJ databases">
        <title>Chitinophaga fuyangensis sp. nov., isolated from soil in a chemical factory.</title>
        <authorList>
            <person name="Chen K."/>
        </authorList>
    </citation>
    <scope>NUCLEOTIDE SEQUENCE [LARGE SCALE GENOMIC DNA]</scope>
    <source>
        <strain evidence="1 2">LY-1</strain>
    </source>
</reference>
<organism evidence="1 2">
    <name type="scientific">Chitinophaga parva</name>
    <dbReference type="NCBI Taxonomy" id="2169414"/>
    <lineage>
        <taxon>Bacteria</taxon>
        <taxon>Pseudomonadati</taxon>
        <taxon>Bacteroidota</taxon>
        <taxon>Chitinophagia</taxon>
        <taxon>Chitinophagales</taxon>
        <taxon>Chitinophagaceae</taxon>
        <taxon>Chitinophaga</taxon>
    </lineage>
</organism>
<keyword evidence="2" id="KW-1185">Reference proteome</keyword>
<accession>A0A2T7BD60</accession>
<protein>
    <submittedName>
        <fullName evidence="1">Uncharacterized protein</fullName>
    </submittedName>
</protein>
<dbReference type="OrthoDB" id="9151249at2"/>
<name>A0A2T7BD60_9BACT</name>
<sequence length="203" mass="23605">MSKKLNINTVNEFWEWFSANCQNFGQSFDNAYLINELDVWVQRLGGFTWEIGPGKTMENALTISPNGNLELLPYTKEIISMAPKCNGWEYYFAKQPKQWEMIFDFETESGNTIEIDASRWEYVLLKYEDGLYGVIIKFIQSDQLSDNDKIMAAEIALDGVLGEGKRIQFIDELEFVEEFEDRYNGKASRFKNIALHFNQLLQS</sequence>
<proteinExistence type="predicted"/>
<gene>
    <name evidence="1" type="ORF">DCC81_21330</name>
</gene>
<dbReference type="AlphaFoldDB" id="A0A2T7BD60"/>